<evidence type="ECO:0008006" key="11">
    <source>
        <dbReference type="Google" id="ProtNLM"/>
    </source>
</evidence>
<proteinExistence type="predicted"/>
<keyword evidence="1" id="KW-0813">Transport</keyword>
<dbReference type="eggNOG" id="COG0247">
    <property type="taxonomic scope" value="Bacteria"/>
</dbReference>
<keyword evidence="3" id="KW-0479">Metal-binding</keyword>
<evidence type="ECO:0000256" key="3">
    <source>
        <dbReference type="ARBA" id="ARBA00022723"/>
    </source>
</evidence>
<dbReference type="PANTHER" id="PTHR43551">
    <property type="entry name" value="FUMARATE REDUCTASE IRON-SULFUR SUBUNIT"/>
    <property type="match status" value="1"/>
</dbReference>
<dbReference type="AlphaFoldDB" id="A4J4H3"/>
<sequence length="542" mass="61320">MGDIRPQDMGKPSEQLTKVENLMPLPAPYDKPGMEPDFKAIKDSWKESYCTTLDGFVGNEALVRPKTKEEEEDFVQGFLRGLEKLFSDETNRNYLQPFLLSFEYCAKCNTCSEACHVFKASGEQEIYRPIFRSEVFRKIAKKHFNGSGFWSKFNGGDIDINAETVLRLGELAYRCNLCRRCAQTCPLGLDNGLLAREIRKVFSMELGIAPKPLHEKGSMLQLKTGSSTGITKEAFLDMIEFLEEDLYERTGKQYKIPVDKKGADILLTHNAGEYMAWPENPAAFVILFEEAGLDWTLSSDMIGYDNVNYGLFYDDAQARKIGLAQVKAGKDLGVRRIVIGECGHAHKAAMVAIDRAMVGADNIPRESFLPLLRDLVKKGVYKLDPARNDFPVTMHDPCNVARMMGVIQPQRDIIKEVCPQFREMYPHGAKNFCCGGGSGFAIMNSFNFPEFRNKVSSRMKFKQILDAFQGVMEDDTPKYVCAPCSNCKGAIRDILEYYHATAKFNVHYGGLVELIVNAMVKFDRPFLEFLDEEEWIAKHVKK</sequence>
<evidence type="ECO:0000256" key="2">
    <source>
        <dbReference type="ARBA" id="ARBA00022485"/>
    </source>
</evidence>
<dbReference type="InterPro" id="IPR004017">
    <property type="entry name" value="Cys_rich_dom"/>
</dbReference>
<gene>
    <name evidence="9" type="ordered locus">Dred_1446</name>
</gene>
<accession>A4J4H3</accession>
<keyword evidence="10" id="KW-1185">Reference proteome</keyword>
<dbReference type="HOGENOM" id="CLU_023081_6_0_9"/>
<dbReference type="EMBL" id="CP000612">
    <property type="protein sequence ID" value="ABO49976.1"/>
    <property type="molecule type" value="Genomic_DNA"/>
</dbReference>
<dbReference type="InterPro" id="IPR009051">
    <property type="entry name" value="Helical_ferredxn"/>
</dbReference>
<evidence type="ECO:0000259" key="7">
    <source>
        <dbReference type="Pfam" id="PF02754"/>
    </source>
</evidence>
<dbReference type="Pfam" id="PF02754">
    <property type="entry name" value="CCG"/>
    <property type="match status" value="1"/>
</dbReference>
<reference evidence="9 10" key="1">
    <citation type="submission" date="2007-03" db="EMBL/GenBank/DDBJ databases">
        <title>Complete sequence of Desulfotomaculum reducens MI-1.</title>
        <authorList>
            <consortium name="US DOE Joint Genome Institute"/>
            <person name="Copeland A."/>
            <person name="Lucas S."/>
            <person name="Lapidus A."/>
            <person name="Barry K."/>
            <person name="Detter J.C."/>
            <person name="Glavina del Rio T."/>
            <person name="Hammon N."/>
            <person name="Israni S."/>
            <person name="Dalin E."/>
            <person name="Tice H."/>
            <person name="Pitluck S."/>
            <person name="Sims D."/>
            <person name="Brettin T."/>
            <person name="Bruce D."/>
            <person name="Han C."/>
            <person name="Tapia R."/>
            <person name="Schmutz J."/>
            <person name="Larimer F."/>
            <person name="Land M."/>
            <person name="Hauser L."/>
            <person name="Kyrpides N."/>
            <person name="Kim E."/>
            <person name="Tebo B.M."/>
            <person name="Richardson P."/>
        </authorList>
    </citation>
    <scope>NUCLEOTIDE SEQUENCE [LARGE SCALE GENOMIC DNA]</scope>
    <source>
        <strain evidence="9 10">MI-1</strain>
    </source>
</reference>
<dbReference type="GO" id="GO:0016491">
    <property type="term" value="F:oxidoreductase activity"/>
    <property type="evidence" value="ECO:0007669"/>
    <property type="project" value="UniProtKB-ARBA"/>
</dbReference>
<evidence type="ECO:0000256" key="4">
    <source>
        <dbReference type="ARBA" id="ARBA00022982"/>
    </source>
</evidence>
<evidence type="ECO:0000256" key="5">
    <source>
        <dbReference type="ARBA" id="ARBA00023004"/>
    </source>
</evidence>
<organism evidence="9 10">
    <name type="scientific">Desulforamulus reducens (strain ATCC BAA-1160 / DSM 100696 / MI-1)</name>
    <name type="common">Desulfotomaculum reducens</name>
    <dbReference type="NCBI Taxonomy" id="349161"/>
    <lineage>
        <taxon>Bacteria</taxon>
        <taxon>Bacillati</taxon>
        <taxon>Bacillota</taxon>
        <taxon>Clostridia</taxon>
        <taxon>Eubacteriales</taxon>
        <taxon>Peptococcaceae</taxon>
        <taxon>Desulforamulus</taxon>
    </lineage>
</organism>
<evidence type="ECO:0000259" key="8">
    <source>
        <dbReference type="Pfam" id="PF13183"/>
    </source>
</evidence>
<evidence type="ECO:0000313" key="10">
    <source>
        <dbReference type="Proteomes" id="UP000001556"/>
    </source>
</evidence>
<dbReference type="GO" id="GO:0046872">
    <property type="term" value="F:metal ion binding"/>
    <property type="evidence" value="ECO:0007669"/>
    <property type="project" value="UniProtKB-KW"/>
</dbReference>
<dbReference type="SUPFAM" id="SSF46548">
    <property type="entry name" value="alpha-helical ferredoxin"/>
    <property type="match status" value="1"/>
</dbReference>
<keyword evidence="4" id="KW-0249">Electron transport</keyword>
<dbReference type="STRING" id="349161.Dred_1446"/>
<dbReference type="OrthoDB" id="9786127at2"/>
<evidence type="ECO:0000256" key="1">
    <source>
        <dbReference type="ARBA" id="ARBA00022448"/>
    </source>
</evidence>
<dbReference type="InterPro" id="IPR017900">
    <property type="entry name" value="4Fe4S_Fe_S_CS"/>
</dbReference>
<keyword evidence="2" id="KW-0004">4Fe-4S</keyword>
<dbReference type="KEGG" id="drm:Dred_1446"/>
<dbReference type="Proteomes" id="UP000001556">
    <property type="component" value="Chromosome"/>
</dbReference>
<dbReference type="PANTHER" id="PTHR43551:SF1">
    <property type="entry name" value="HETERODISULFIDE REDUCTASE"/>
    <property type="match status" value="1"/>
</dbReference>
<dbReference type="RefSeq" id="WP_011877795.1">
    <property type="nucleotide sequence ID" value="NC_009253.1"/>
</dbReference>
<keyword evidence="5" id="KW-0408">Iron</keyword>
<feature type="domain" description="4Fe-4S ferredoxin-type" evidence="8">
    <location>
        <begin position="102"/>
        <end position="189"/>
    </location>
</feature>
<evidence type="ECO:0000256" key="6">
    <source>
        <dbReference type="ARBA" id="ARBA00023014"/>
    </source>
</evidence>
<dbReference type="Pfam" id="PF13183">
    <property type="entry name" value="Fer4_8"/>
    <property type="match status" value="1"/>
</dbReference>
<name>A4J4H3_DESRM</name>
<evidence type="ECO:0000313" key="9">
    <source>
        <dbReference type="EMBL" id="ABO49976.1"/>
    </source>
</evidence>
<dbReference type="PROSITE" id="PS00198">
    <property type="entry name" value="4FE4S_FER_1"/>
    <property type="match status" value="1"/>
</dbReference>
<feature type="domain" description="Cysteine-rich" evidence="7">
    <location>
        <begin position="392"/>
        <end position="491"/>
    </location>
</feature>
<keyword evidence="6" id="KW-0411">Iron-sulfur</keyword>
<protein>
    <recommendedName>
        <fullName evidence="11">4Fe-4S ferredoxin, iron-sulfur binding domain protein</fullName>
    </recommendedName>
</protein>
<dbReference type="GO" id="GO:0051539">
    <property type="term" value="F:4 iron, 4 sulfur cluster binding"/>
    <property type="evidence" value="ECO:0007669"/>
    <property type="project" value="UniProtKB-KW"/>
</dbReference>
<dbReference type="InterPro" id="IPR017896">
    <property type="entry name" value="4Fe4S_Fe-S-bd"/>
</dbReference>
<dbReference type="Gene3D" id="1.10.1060.10">
    <property type="entry name" value="Alpha-helical ferredoxin"/>
    <property type="match status" value="1"/>
</dbReference>